<feature type="compositionally biased region" description="Basic and acidic residues" evidence="1">
    <location>
        <begin position="47"/>
        <end position="58"/>
    </location>
</feature>
<evidence type="ECO:0000313" key="2">
    <source>
        <dbReference type="EMBL" id="KAK4204869.1"/>
    </source>
</evidence>
<evidence type="ECO:0000256" key="1">
    <source>
        <dbReference type="SAM" id="MobiDB-lite"/>
    </source>
</evidence>
<sequence length="291" mass="32852">MTRRNLSPPLLAARWLLAQDTPDPSTRDAALKFGVDELRVIDHMESLRETGEPARDTSKPATLPRHSRKLRTSGKDAKRWQKKELVKLYRMRKRNIPWERIAKSLKRPEEMCKEMYAKSLDHSGDAEDSLDREHDPADLDLDAQSTTNRRLTWSPFWCVHSKSFQGNLKGHVPKSSDYQSAIPFLKYGQEVLFKGDAYAFQHNGWQCGTKLIGITDLGHGLSRQDYNKTLEAALSCVTEAPCVALTPASLCSFLGLTVHPSLAQRLARLVNTTPISGQLEPTFWGNLRGQD</sequence>
<dbReference type="AlphaFoldDB" id="A0AAN6XQD0"/>
<comment type="caution">
    <text evidence="2">The sequence shown here is derived from an EMBL/GenBank/DDBJ whole genome shotgun (WGS) entry which is preliminary data.</text>
</comment>
<proteinExistence type="predicted"/>
<dbReference type="EMBL" id="MU863879">
    <property type="protein sequence ID" value="KAK4204869.1"/>
    <property type="molecule type" value="Genomic_DNA"/>
</dbReference>
<protein>
    <submittedName>
        <fullName evidence="2">Uncharacterized protein</fullName>
    </submittedName>
</protein>
<feature type="region of interest" description="Disordered" evidence="1">
    <location>
        <begin position="47"/>
        <end position="76"/>
    </location>
</feature>
<reference evidence="2" key="1">
    <citation type="journal article" date="2023" name="Mol. Phylogenet. Evol.">
        <title>Genome-scale phylogeny and comparative genomics of the fungal order Sordariales.</title>
        <authorList>
            <person name="Hensen N."/>
            <person name="Bonometti L."/>
            <person name="Westerberg I."/>
            <person name="Brannstrom I.O."/>
            <person name="Guillou S."/>
            <person name="Cros-Aarteil S."/>
            <person name="Calhoun S."/>
            <person name="Haridas S."/>
            <person name="Kuo A."/>
            <person name="Mondo S."/>
            <person name="Pangilinan J."/>
            <person name="Riley R."/>
            <person name="LaButti K."/>
            <person name="Andreopoulos B."/>
            <person name="Lipzen A."/>
            <person name="Chen C."/>
            <person name="Yan M."/>
            <person name="Daum C."/>
            <person name="Ng V."/>
            <person name="Clum A."/>
            <person name="Steindorff A."/>
            <person name="Ohm R.A."/>
            <person name="Martin F."/>
            <person name="Silar P."/>
            <person name="Natvig D.O."/>
            <person name="Lalanne C."/>
            <person name="Gautier V."/>
            <person name="Ament-Velasquez S.L."/>
            <person name="Kruys A."/>
            <person name="Hutchinson M.I."/>
            <person name="Powell A.J."/>
            <person name="Barry K."/>
            <person name="Miller A.N."/>
            <person name="Grigoriev I.V."/>
            <person name="Debuchy R."/>
            <person name="Gladieux P."/>
            <person name="Hiltunen Thoren M."/>
            <person name="Johannesson H."/>
        </authorList>
    </citation>
    <scope>NUCLEOTIDE SEQUENCE</scope>
    <source>
        <strain evidence="2">CBS 315.58</strain>
    </source>
</reference>
<dbReference type="Proteomes" id="UP001303160">
    <property type="component" value="Unassembled WGS sequence"/>
</dbReference>
<evidence type="ECO:0000313" key="3">
    <source>
        <dbReference type="Proteomes" id="UP001303160"/>
    </source>
</evidence>
<name>A0AAN6XQD0_9PEZI</name>
<organism evidence="2 3">
    <name type="scientific">Triangularia verruculosa</name>
    <dbReference type="NCBI Taxonomy" id="2587418"/>
    <lineage>
        <taxon>Eukaryota</taxon>
        <taxon>Fungi</taxon>
        <taxon>Dikarya</taxon>
        <taxon>Ascomycota</taxon>
        <taxon>Pezizomycotina</taxon>
        <taxon>Sordariomycetes</taxon>
        <taxon>Sordariomycetidae</taxon>
        <taxon>Sordariales</taxon>
        <taxon>Podosporaceae</taxon>
        <taxon>Triangularia</taxon>
    </lineage>
</organism>
<gene>
    <name evidence="2" type="ORF">QBC40DRAFT_327318</name>
</gene>
<reference evidence="2" key="2">
    <citation type="submission" date="2023-05" db="EMBL/GenBank/DDBJ databases">
        <authorList>
            <consortium name="Lawrence Berkeley National Laboratory"/>
            <person name="Steindorff A."/>
            <person name="Hensen N."/>
            <person name="Bonometti L."/>
            <person name="Westerberg I."/>
            <person name="Brannstrom I.O."/>
            <person name="Guillou S."/>
            <person name="Cros-Aarteil S."/>
            <person name="Calhoun S."/>
            <person name="Haridas S."/>
            <person name="Kuo A."/>
            <person name="Mondo S."/>
            <person name="Pangilinan J."/>
            <person name="Riley R."/>
            <person name="Labutti K."/>
            <person name="Andreopoulos B."/>
            <person name="Lipzen A."/>
            <person name="Chen C."/>
            <person name="Yanf M."/>
            <person name="Daum C."/>
            <person name="Ng V."/>
            <person name="Clum A."/>
            <person name="Ohm R."/>
            <person name="Martin F."/>
            <person name="Silar P."/>
            <person name="Natvig D."/>
            <person name="Lalanne C."/>
            <person name="Gautier V."/>
            <person name="Ament-Velasquez S.L."/>
            <person name="Kruys A."/>
            <person name="Hutchinson M.I."/>
            <person name="Powell A.J."/>
            <person name="Barry K."/>
            <person name="Miller A.N."/>
            <person name="Grigoriev I.V."/>
            <person name="Debuchy R."/>
            <person name="Gladieux P."/>
            <person name="Thoren M.H."/>
            <person name="Johannesson H."/>
        </authorList>
    </citation>
    <scope>NUCLEOTIDE SEQUENCE</scope>
    <source>
        <strain evidence="2">CBS 315.58</strain>
    </source>
</reference>
<keyword evidence="3" id="KW-1185">Reference proteome</keyword>
<accession>A0AAN6XQD0</accession>